<comment type="caution">
    <text evidence="1">The sequence shown here is derived from an EMBL/GenBank/DDBJ whole genome shotgun (WGS) entry which is preliminary data.</text>
</comment>
<gene>
    <name evidence="1" type="ORF">BpHYR1_029512</name>
</gene>
<dbReference type="EMBL" id="REGN01002934">
    <property type="protein sequence ID" value="RNA25384.1"/>
    <property type="molecule type" value="Genomic_DNA"/>
</dbReference>
<reference evidence="1 2" key="1">
    <citation type="journal article" date="2018" name="Sci. Rep.">
        <title>Genomic signatures of local adaptation to the degree of environmental predictability in rotifers.</title>
        <authorList>
            <person name="Franch-Gras L."/>
            <person name="Hahn C."/>
            <person name="Garcia-Roger E.M."/>
            <person name="Carmona M.J."/>
            <person name="Serra M."/>
            <person name="Gomez A."/>
        </authorList>
    </citation>
    <scope>NUCLEOTIDE SEQUENCE [LARGE SCALE GENOMIC DNA]</scope>
    <source>
        <strain evidence="1">HYR1</strain>
    </source>
</reference>
<sequence>MNSSNIIKNKCREIKTVTCAKCLSIEQFRKERRNSKIAITQWSSTIHFLFDGLIFFQNEIVSQKEINPGFKILNTEVEL</sequence>
<name>A0A3M7RPB6_BRAPC</name>
<evidence type="ECO:0000313" key="1">
    <source>
        <dbReference type="EMBL" id="RNA25384.1"/>
    </source>
</evidence>
<accession>A0A3M7RPB6</accession>
<keyword evidence="2" id="KW-1185">Reference proteome</keyword>
<dbReference type="AlphaFoldDB" id="A0A3M7RPB6"/>
<protein>
    <submittedName>
        <fullName evidence="1">Uncharacterized protein</fullName>
    </submittedName>
</protein>
<dbReference type="Proteomes" id="UP000276133">
    <property type="component" value="Unassembled WGS sequence"/>
</dbReference>
<proteinExistence type="predicted"/>
<organism evidence="1 2">
    <name type="scientific">Brachionus plicatilis</name>
    <name type="common">Marine rotifer</name>
    <name type="synonym">Brachionus muelleri</name>
    <dbReference type="NCBI Taxonomy" id="10195"/>
    <lineage>
        <taxon>Eukaryota</taxon>
        <taxon>Metazoa</taxon>
        <taxon>Spiralia</taxon>
        <taxon>Gnathifera</taxon>
        <taxon>Rotifera</taxon>
        <taxon>Eurotatoria</taxon>
        <taxon>Monogononta</taxon>
        <taxon>Pseudotrocha</taxon>
        <taxon>Ploima</taxon>
        <taxon>Brachionidae</taxon>
        <taxon>Brachionus</taxon>
    </lineage>
</organism>
<evidence type="ECO:0000313" key="2">
    <source>
        <dbReference type="Proteomes" id="UP000276133"/>
    </source>
</evidence>